<evidence type="ECO:0000256" key="1">
    <source>
        <dbReference type="SAM" id="Phobius"/>
    </source>
</evidence>
<keyword evidence="1" id="KW-1133">Transmembrane helix</keyword>
<organism evidence="2 3">
    <name type="scientific">Nyssa sinensis</name>
    <dbReference type="NCBI Taxonomy" id="561372"/>
    <lineage>
        <taxon>Eukaryota</taxon>
        <taxon>Viridiplantae</taxon>
        <taxon>Streptophyta</taxon>
        <taxon>Embryophyta</taxon>
        <taxon>Tracheophyta</taxon>
        <taxon>Spermatophyta</taxon>
        <taxon>Magnoliopsida</taxon>
        <taxon>eudicotyledons</taxon>
        <taxon>Gunneridae</taxon>
        <taxon>Pentapetalae</taxon>
        <taxon>asterids</taxon>
        <taxon>Cornales</taxon>
        <taxon>Nyssaceae</taxon>
        <taxon>Nyssa</taxon>
    </lineage>
</organism>
<evidence type="ECO:0000313" key="3">
    <source>
        <dbReference type="Proteomes" id="UP000325577"/>
    </source>
</evidence>
<accession>A0A5J5APP0</accession>
<reference evidence="2 3" key="1">
    <citation type="submission" date="2019-09" db="EMBL/GenBank/DDBJ databases">
        <title>A chromosome-level genome assembly of the Chinese tupelo Nyssa sinensis.</title>
        <authorList>
            <person name="Yang X."/>
            <person name="Kang M."/>
            <person name="Yang Y."/>
            <person name="Xiong H."/>
            <person name="Wang M."/>
            <person name="Zhang Z."/>
            <person name="Wang Z."/>
            <person name="Wu H."/>
            <person name="Ma T."/>
            <person name="Liu J."/>
            <person name="Xi Z."/>
        </authorList>
    </citation>
    <scope>NUCLEOTIDE SEQUENCE [LARGE SCALE GENOMIC DNA]</scope>
    <source>
        <strain evidence="2">J267</strain>
        <tissue evidence="2">Leaf</tissue>
    </source>
</reference>
<dbReference type="Proteomes" id="UP000325577">
    <property type="component" value="Linkage Group LG19"/>
</dbReference>
<evidence type="ECO:0000313" key="2">
    <source>
        <dbReference type="EMBL" id="KAA8532274.1"/>
    </source>
</evidence>
<proteinExistence type="predicted"/>
<keyword evidence="3" id="KW-1185">Reference proteome</keyword>
<dbReference type="EMBL" id="CM018042">
    <property type="protein sequence ID" value="KAA8532274.1"/>
    <property type="molecule type" value="Genomic_DNA"/>
</dbReference>
<protein>
    <submittedName>
        <fullName evidence="2">Uncharacterized protein</fullName>
    </submittedName>
</protein>
<dbReference type="AlphaFoldDB" id="A0A5J5APP0"/>
<keyword evidence="1" id="KW-0472">Membrane</keyword>
<name>A0A5J5APP0_9ASTE</name>
<keyword evidence="1" id="KW-0812">Transmembrane</keyword>
<sequence length="113" mass="12232">MAIASRMSKLESEMGRLRQKIDLGPPNVSFESSQFSPVLMIDELGGFDGWCKDIGVARSSKYPRSAELRKRLLGGGLAGITAATVISLTLVPSSNNGMQEYARCFGLAITRCF</sequence>
<feature type="transmembrane region" description="Helical" evidence="1">
    <location>
        <begin position="72"/>
        <end position="91"/>
    </location>
</feature>
<gene>
    <name evidence="2" type="ORF">F0562_032307</name>
</gene>